<keyword evidence="1" id="KW-0812">Transmembrane</keyword>
<dbReference type="Proteomes" id="UP000193834">
    <property type="component" value="Unassembled WGS sequence"/>
</dbReference>
<keyword evidence="3" id="KW-1185">Reference proteome</keyword>
<dbReference type="AlphaFoldDB" id="A0A1X7I5A2"/>
<name>A0A1X7I5A2_9BACL</name>
<feature type="transmembrane region" description="Helical" evidence="1">
    <location>
        <begin position="12"/>
        <end position="37"/>
    </location>
</feature>
<protein>
    <submittedName>
        <fullName evidence="2">Uncharacterized protein</fullName>
    </submittedName>
</protein>
<feature type="transmembrane region" description="Helical" evidence="1">
    <location>
        <begin position="211"/>
        <end position="233"/>
    </location>
</feature>
<dbReference type="RefSeq" id="WP_085492440.1">
    <property type="nucleotide sequence ID" value="NZ_FXAZ01000001.1"/>
</dbReference>
<dbReference type="EMBL" id="FXAZ01000001">
    <property type="protein sequence ID" value="SMG09408.1"/>
    <property type="molecule type" value="Genomic_DNA"/>
</dbReference>
<evidence type="ECO:0000313" key="2">
    <source>
        <dbReference type="EMBL" id="SMG09408.1"/>
    </source>
</evidence>
<dbReference type="OrthoDB" id="2597565at2"/>
<keyword evidence="1" id="KW-0472">Membrane</keyword>
<organism evidence="2 3">
    <name type="scientific">Paenibacillus aquistagni</name>
    <dbReference type="NCBI Taxonomy" id="1852522"/>
    <lineage>
        <taxon>Bacteria</taxon>
        <taxon>Bacillati</taxon>
        <taxon>Bacillota</taxon>
        <taxon>Bacilli</taxon>
        <taxon>Bacillales</taxon>
        <taxon>Paenibacillaceae</taxon>
        <taxon>Paenibacillus</taxon>
    </lineage>
</organism>
<feature type="transmembrane region" description="Helical" evidence="1">
    <location>
        <begin position="57"/>
        <end position="77"/>
    </location>
</feature>
<proteinExistence type="predicted"/>
<reference evidence="2 3" key="1">
    <citation type="submission" date="2017-04" db="EMBL/GenBank/DDBJ databases">
        <authorList>
            <person name="Afonso C.L."/>
            <person name="Miller P.J."/>
            <person name="Scott M.A."/>
            <person name="Spackman E."/>
            <person name="Goraichik I."/>
            <person name="Dimitrov K.M."/>
            <person name="Suarez D.L."/>
            <person name="Swayne D.E."/>
        </authorList>
    </citation>
    <scope>NUCLEOTIDE SEQUENCE [LARGE SCALE GENOMIC DNA]</scope>
    <source>
        <strain evidence="2 3">11</strain>
    </source>
</reference>
<keyword evidence="1" id="KW-1133">Transmembrane helix</keyword>
<gene>
    <name evidence="2" type="ORF">SAMN06295960_0131</name>
</gene>
<feature type="transmembrane region" description="Helical" evidence="1">
    <location>
        <begin position="181"/>
        <end position="205"/>
    </location>
</feature>
<evidence type="ECO:0000313" key="3">
    <source>
        <dbReference type="Proteomes" id="UP000193834"/>
    </source>
</evidence>
<dbReference type="STRING" id="1852522.SAMN06295960_0131"/>
<feature type="transmembrane region" description="Helical" evidence="1">
    <location>
        <begin position="139"/>
        <end position="160"/>
    </location>
</feature>
<feature type="transmembrane region" description="Helical" evidence="1">
    <location>
        <begin position="107"/>
        <end position="133"/>
    </location>
</feature>
<evidence type="ECO:0000256" key="1">
    <source>
        <dbReference type="SAM" id="Phobius"/>
    </source>
</evidence>
<accession>A0A1X7I5A2</accession>
<sequence>MPIVQAYHILIRYPYIVIQPIIIDIILLAILFGTQALTLTSESSSRVLVAVGMPSMFHLFSLPFSWFLFVAILLWSFGQGGYIRSLIASCTGTTLSMSQLMKANKRYGLPFLFLQLAMMLATSAVMALLILFFGTIGLGAGLLFFLVFRVLLIYLEFTMVTDRLSFDTALRRAFQTLKQHWPPSIAMAVSLLIFSGMASLLVNRFHSPPMLIGYLIIYDVLMSVFLLALMLTYMEARKYEG</sequence>